<keyword evidence="1" id="KW-0472">Membrane</keyword>
<proteinExistence type="predicted"/>
<keyword evidence="3" id="KW-1185">Reference proteome</keyword>
<evidence type="ECO:0000313" key="3">
    <source>
        <dbReference type="Proteomes" id="UP001153954"/>
    </source>
</evidence>
<organism evidence="2 3">
    <name type="scientific">Euphydryas editha</name>
    <name type="common">Edith's checkerspot</name>
    <dbReference type="NCBI Taxonomy" id="104508"/>
    <lineage>
        <taxon>Eukaryota</taxon>
        <taxon>Metazoa</taxon>
        <taxon>Ecdysozoa</taxon>
        <taxon>Arthropoda</taxon>
        <taxon>Hexapoda</taxon>
        <taxon>Insecta</taxon>
        <taxon>Pterygota</taxon>
        <taxon>Neoptera</taxon>
        <taxon>Endopterygota</taxon>
        <taxon>Lepidoptera</taxon>
        <taxon>Glossata</taxon>
        <taxon>Ditrysia</taxon>
        <taxon>Papilionoidea</taxon>
        <taxon>Nymphalidae</taxon>
        <taxon>Nymphalinae</taxon>
        <taxon>Euphydryas</taxon>
    </lineage>
</organism>
<feature type="transmembrane region" description="Helical" evidence="1">
    <location>
        <begin position="136"/>
        <end position="156"/>
    </location>
</feature>
<evidence type="ECO:0000313" key="2">
    <source>
        <dbReference type="EMBL" id="CAH2100936.1"/>
    </source>
</evidence>
<name>A0AAU9UN02_EUPED</name>
<protein>
    <submittedName>
        <fullName evidence="2">Uncharacterized protein</fullName>
    </submittedName>
</protein>
<dbReference type="EMBL" id="CAKOGL010000023">
    <property type="protein sequence ID" value="CAH2100936.1"/>
    <property type="molecule type" value="Genomic_DNA"/>
</dbReference>
<reference evidence="2" key="1">
    <citation type="submission" date="2022-03" db="EMBL/GenBank/DDBJ databases">
        <authorList>
            <person name="Tunstrom K."/>
        </authorList>
    </citation>
    <scope>NUCLEOTIDE SEQUENCE</scope>
</reference>
<keyword evidence="1" id="KW-0812">Transmembrane</keyword>
<keyword evidence="1" id="KW-1133">Transmembrane helix</keyword>
<dbReference type="AlphaFoldDB" id="A0AAU9UN02"/>
<evidence type="ECO:0000256" key="1">
    <source>
        <dbReference type="SAM" id="Phobius"/>
    </source>
</evidence>
<gene>
    <name evidence="2" type="ORF">EEDITHA_LOCUS15743</name>
</gene>
<dbReference type="Proteomes" id="UP001153954">
    <property type="component" value="Unassembled WGS sequence"/>
</dbReference>
<comment type="caution">
    <text evidence="2">The sequence shown here is derived from an EMBL/GenBank/DDBJ whole genome shotgun (WGS) entry which is preliminary data.</text>
</comment>
<sequence>MTSSKFITSISSPTTIIAAQFNVFRDFALSALEDLHRQVQLLAKQQDHFEMRSRRKMLLVHGILENKKEDTVSIVNETFNYHLKINNVSSDSLSRCHRISIEVCINYDVRKYEDVFLNQNAADDNSAQLENFGSTVTYIVLALVLVVVIFFGCKLYRECLRRVIQEELDMQTVARIRSSLRAAASRRPPRKQYGVPV</sequence>
<accession>A0AAU9UN02</accession>